<feature type="compositionally biased region" description="Polar residues" evidence="1">
    <location>
        <begin position="360"/>
        <end position="370"/>
    </location>
</feature>
<name>A2F3Z3_TRIV3</name>
<reference evidence="2" key="2">
    <citation type="journal article" date="2007" name="Science">
        <title>Draft genome sequence of the sexually transmitted pathogen Trichomonas vaginalis.</title>
        <authorList>
            <person name="Carlton J.M."/>
            <person name="Hirt R.P."/>
            <person name="Silva J.C."/>
            <person name="Delcher A.L."/>
            <person name="Schatz M."/>
            <person name="Zhao Q."/>
            <person name="Wortman J.R."/>
            <person name="Bidwell S.L."/>
            <person name="Alsmark U.C.M."/>
            <person name="Besteiro S."/>
            <person name="Sicheritz-Ponten T."/>
            <person name="Noel C.J."/>
            <person name="Dacks J.B."/>
            <person name="Foster P.G."/>
            <person name="Simillion C."/>
            <person name="Van de Peer Y."/>
            <person name="Miranda-Saavedra D."/>
            <person name="Barton G.J."/>
            <person name="Westrop G.D."/>
            <person name="Mueller S."/>
            <person name="Dessi D."/>
            <person name="Fiori P.L."/>
            <person name="Ren Q."/>
            <person name="Paulsen I."/>
            <person name="Zhang H."/>
            <person name="Bastida-Corcuera F.D."/>
            <person name="Simoes-Barbosa A."/>
            <person name="Brown M.T."/>
            <person name="Hayes R.D."/>
            <person name="Mukherjee M."/>
            <person name="Okumura C.Y."/>
            <person name="Schneider R."/>
            <person name="Smith A.J."/>
            <person name="Vanacova S."/>
            <person name="Villalvazo M."/>
            <person name="Haas B.J."/>
            <person name="Pertea M."/>
            <person name="Feldblyum T.V."/>
            <person name="Utterback T.R."/>
            <person name="Shu C.L."/>
            <person name="Osoegawa K."/>
            <person name="de Jong P.J."/>
            <person name="Hrdy I."/>
            <person name="Horvathova L."/>
            <person name="Zubacova Z."/>
            <person name="Dolezal P."/>
            <person name="Malik S.B."/>
            <person name="Logsdon J.M. Jr."/>
            <person name="Henze K."/>
            <person name="Gupta A."/>
            <person name="Wang C.C."/>
            <person name="Dunne R.L."/>
            <person name="Upcroft J.A."/>
            <person name="Upcroft P."/>
            <person name="White O."/>
            <person name="Salzberg S.L."/>
            <person name="Tang P."/>
            <person name="Chiu C.-H."/>
            <person name="Lee Y.-S."/>
            <person name="Embley T.M."/>
            <person name="Coombs G.H."/>
            <person name="Mottram J.C."/>
            <person name="Tachezy J."/>
            <person name="Fraser-Liggett C.M."/>
            <person name="Johnson P.J."/>
        </authorList>
    </citation>
    <scope>NUCLEOTIDE SEQUENCE [LARGE SCALE GENOMIC DNA]</scope>
    <source>
        <strain evidence="2">G3</strain>
    </source>
</reference>
<organism evidence="2 3">
    <name type="scientific">Trichomonas vaginalis (strain ATCC PRA-98 / G3)</name>
    <dbReference type="NCBI Taxonomy" id="412133"/>
    <lineage>
        <taxon>Eukaryota</taxon>
        <taxon>Metamonada</taxon>
        <taxon>Parabasalia</taxon>
        <taxon>Trichomonadida</taxon>
        <taxon>Trichomonadidae</taxon>
        <taxon>Trichomonas</taxon>
    </lineage>
</organism>
<dbReference type="RefSeq" id="XP_001313276.1">
    <property type="nucleotide sequence ID" value="XM_001313275.1"/>
</dbReference>
<evidence type="ECO:0000256" key="1">
    <source>
        <dbReference type="SAM" id="MobiDB-lite"/>
    </source>
</evidence>
<keyword evidence="3" id="KW-1185">Reference proteome</keyword>
<feature type="compositionally biased region" description="Low complexity" evidence="1">
    <location>
        <begin position="339"/>
        <end position="356"/>
    </location>
</feature>
<dbReference type="VEuPathDB" id="TrichDB:TVAG_406960"/>
<dbReference type="SUPFAM" id="SSF48371">
    <property type="entry name" value="ARM repeat"/>
    <property type="match status" value="1"/>
</dbReference>
<evidence type="ECO:0000313" key="2">
    <source>
        <dbReference type="EMBL" id="EAY00347.1"/>
    </source>
</evidence>
<dbReference type="VEuPathDB" id="TrichDB:TVAGG3_0226920"/>
<feature type="compositionally biased region" description="Basic and acidic residues" evidence="1">
    <location>
        <begin position="432"/>
        <end position="444"/>
    </location>
</feature>
<protein>
    <submittedName>
        <fullName evidence="2">Uncharacterized protein</fullName>
    </submittedName>
</protein>
<feature type="compositionally biased region" description="Polar residues" evidence="1">
    <location>
        <begin position="310"/>
        <end position="330"/>
    </location>
</feature>
<feature type="compositionally biased region" description="Low complexity" evidence="1">
    <location>
        <begin position="380"/>
        <end position="389"/>
    </location>
</feature>
<dbReference type="KEGG" id="tva:4758166"/>
<dbReference type="OrthoDB" id="10675799at2759"/>
<dbReference type="Proteomes" id="UP000001542">
    <property type="component" value="Unassembled WGS sequence"/>
</dbReference>
<sequence length="870" mass="99756">MEQILQQINGKSVTGIIYGLVNITDFVKTNQSIRDEANIIFESLTPKLVHNHYKIRSISFALVEYLFIQNFEDIENPLIALSNLIFGLQSVNKLIVRSAKISIRIITQKIPYKLWWKDIETVLETTKSKECELKLLKILSQLNIELPAKPFLKKLESPDKKVRERTQIILSRCTKDDVLRALSKYKVNYSTYRSVCEYLDNQHDIIASRSKVQSNLEQTDATKNLNERQRFLYIDHPKLNENDMDENMSVSLGLLSSSTNLLSIDSKDDKVDLNSRDQRIKNKPSIQDVFDEETNLNTIENAKSKPVQKENPQPTQPEIENKFYSSSSPRASDEEDVISVKSAQSKSSIASALSNKSNHENQSVKSNASLTKEKNEDKSSVSSRLSMKSQHSESQKSQSRKSALQSDASSVSSVKSKNSYLEKQSIRSIISDHKENEEKIKSEISESQSENHITKEPIGRLVKKQVKSPLFNLRDLTNCTWLERLTFLDVISKSLDDGSYQNYDGTEMLECALSGALPLHRKVVDTAMDIISRIIVLFPESLTTRNLAIIVKLCLSVSREFGDKESYRDLVEALIQEANPQMAIEAAIESELKRNKPVNSPKFVLMIIKDHENKVSQYSVKTVEDILSFFIRENPISPDSEDILSIICRLHHDVAIRFYRRQNNQNQTILRRFIPHSLQNKHNKQEDNDNDDFIIPTNLTKHEKIEILHKECKKGDRSNISLISAMLDIIEIDDTKDLQKVFTCFLLLYVKISQFHYQKIQQKLFDLSSKYFASPHVLDILKSPKFDRSLIQGLSKFCWNCPTSVFNGGEDLYETLYSIFCEIDGRERQNIVAIALAIERASGISFTSLPSMKQIHCRMIQKITQQFYVE</sequence>
<dbReference type="InterPro" id="IPR016024">
    <property type="entry name" value="ARM-type_fold"/>
</dbReference>
<dbReference type="EMBL" id="DS113604">
    <property type="protein sequence ID" value="EAY00347.1"/>
    <property type="molecule type" value="Genomic_DNA"/>
</dbReference>
<feature type="compositionally biased region" description="Low complexity" evidence="1">
    <location>
        <begin position="395"/>
        <end position="417"/>
    </location>
</feature>
<dbReference type="InParanoid" id="A2F3Z3"/>
<feature type="region of interest" description="Disordered" evidence="1">
    <location>
        <begin position="432"/>
        <end position="453"/>
    </location>
</feature>
<accession>A2F3Z3</accession>
<dbReference type="AlphaFoldDB" id="A2F3Z3"/>
<reference evidence="2" key="1">
    <citation type="submission" date="2006-10" db="EMBL/GenBank/DDBJ databases">
        <authorList>
            <person name="Amadeo P."/>
            <person name="Zhao Q."/>
            <person name="Wortman J."/>
            <person name="Fraser-Liggett C."/>
            <person name="Carlton J."/>
        </authorList>
    </citation>
    <scope>NUCLEOTIDE SEQUENCE</scope>
    <source>
        <strain evidence="2">G3</strain>
    </source>
</reference>
<evidence type="ECO:0000313" key="3">
    <source>
        <dbReference type="Proteomes" id="UP000001542"/>
    </source>
</evidence>
<feature type="region of interest" description="Disordered" evidence="1">
    <location>
        <begin position="300"/>
        <end position="417"/>
    </location>
</feature>
<gene>
    <name evidence="2" type="ORF">TVAG_406960</name>
</gene>
<proteinExistence type="predicted"/>